<dbReference type="PANTHER" id="PTHR12521:SF0">
    <property type="entry name" value="ADP-RIBOSE GLYCOHYDROLASE OARD1"/>
    <property type="match status" value="1"/>
</dbReference>
<dbReference type="Proteomes" id="UP000028875">
    <property type="component" value="Unassembled WGS sequence"/>
</dbReference>
<dbReference type="Gene3D" id="3.40.220.10">
    <property type="entry name" value="Leucine Aminopeptidase, subunit E, domain 1"/>
    <property type="match status" value="1"/>
</dbReference>
<dbReference type="InterPro" id="IPR043472">
    <property type="entry name" value="Macro_dom-like"/>
</dbReference>
<evidence type="ECO:0000313" key="3">
    <source>
        <dbReference type="EMBL" id="CDQ41864.1"/>
    </source>
</evidence>
<dbReference type="InterPro" id="IPR002589">
    <property type="entry name" value="Macro_dom"/>
</dbReference>
<dbReference type="PROSITE" id="PS51154">
    <property type="entry name" value="MACRO"/>
    <property type="match status" value="1"/>
</dbReference>
<dbReference type="STRING" id="1462526.BN990_04243"/>
<dbReference type="RefSeq" id="WP_051739353.1">
    <property type="nucleotide sequence ID" value="NZ_BNER01000008.1"/>
</dbReference>
<dbReference type="PANTHER" id="PTHR12521">
    <property type="entry name" value="PROTEIN C6ORF130"/>
    <property type="match status" value="1"/>
</dbReference>
<evidence type="ECO:0000259" key="2">
    <source>
        <dbReference type="PROSITE" id="PS51154"/>
    </source>
</evidence>
<dbReference type="eggNOG" id="COG2110">
    <property type="taxonomic scope" value="Bacteria"/>
</dbReference>
<evidence type="ECO:0000313" key="4">
    <source>
        <dbReference type="Proteomes" id="UP000028875"/>
    </source>
</evidence>
<accession>A0A024QH87</accession>
<feature type="domain" description="Macro" evidence="2">
    <location>
        <begin position="1"/>
        <end position="157"/>
    </location>
</feature>
<comment type="catalytic activity">
    <reaction evidence="1">
        <text>an N-(ADP-alpha-D-ribosyl)-thymidine in DNA + H2O = a thymidine in DNA + ADP-D-ribose</text>
        <dbReference type="Rhea" id="RHEA:71655"/>
        <dbReference type="Rhea" id="RHEA-COMP:13556"/>
        <dbReference type="Rhea" id="RHEA-COMP:18051"/>
        <dbReference type="ChEBI" id="CHEBI:15377"/>
        <dbReference type="ChEBI" id="CHEBI:57967"/>
        <dbReference type="ChEBI" id="CHEBI:137386"/>
        <dbReference type="ChEBI" id="CHEBI:191199"/>
    </reaction>
    <physiologicalReaction direction="left-to-right" evidence="1">
        <dbReference type="Rhea" id="RHEA:71656"/>
    </physiologicalReaction>
</comment>
<protein>
    <recommendedName>
        <fullName evidence="2">Macro domain-containing protein</fullName>
    </recommendedName>
</protein>
<proteinExistence type="predicted"/>
<keyword evidence="4" id="KW-1185">Reference proteome</keyword>
<reference evidence="4" key="2">
    <citation type="submission" date="2014-05" db="EMBL/GenBank/DDBJ databases">
        <title>Draft genome sequence of Virgibacillus massiliensis Vm-5.</title>
        <authorList>
            <person name="Khelaifia S."/>
            <person name="Croce O."/>
            <person name="Lagier J.C."/>
            <person name="Raoult D."/>
        </authorList>
    </citation>
    <scope>NUCLEOTIDE SEQUENCE [LARGE SCALE GENOMIC DNA]</scope>
    <source>
        <strain evidence="4">Vm-5</strain>
    </source>
</reference>
<dbReference type="OrthoDB" id="9780211at2"/>
<gene>
    <name evidence="3" type="ORF">BN990_04243</name>
</gene>
<dbReference type="AlphaFoldDB" id="A0A024QH87"/>
<dbReference type="SUPFAM" id="SSF52949">
    <property type="entry name" value="Macro domain-like"/>
    <property type="match status" value="1"/>
</dbReference>
<name>A0A024QH87_9BACI</name>
<comment type="caution">
    <text evidence="3">The sequence shown here is derived from an EMBL/GenBank/DDBJ whole genome shotgun (WGS) entry which is preliminary data.</text>
</comment>
<dbReference type="EMBL" id="CCDP010000003">
    <property type="protein sequence ID" value="CDQ41864.1"/>
    <property type="molecule type" value="Genomic_DNA"/>
</dbReference>
<reference evidence="3 4" key="1">
    <citation type="submission" date="2014-03" db="EMBL/GenBank/DDBJ databases">
        <authorList>
            <person name="Urmite Genomes U."/>
        </authorList>
    </citation>
    <scope>NUCLEOTIDE SEQUENCE [LARGE SCALE GENOMIC DNA]</scope>
    <source>
        <strain evidence="3 4">Vm-5</strain>
    </source>
</reference>
<evidence type="ECO:0000256" key="1">
    <source>
        <dbReference type="ARBA" id="ARBA00035885"/>
    </source>
</evidence>
<organism evidence="3 4">
    <name type="scientific">Virgibacillus massiliensis</name>
    <dbReference type="NCBI Taxonomy" id="1462526"/>
    <lineage>
        <taxon>Bacteria</taxon>
        <taxon>Bacillati</taxon>
        <taxon>Bacillota</taxon>
        <taxon>Bacilli</taxon>
        <taxon>Bacillales</taxon>
        <taxon>Bacillaceae</taxon>
        <taxon>Virgibacillus</taxon>
    </lineage>
</organism>
<dbReference type="GO" id="GO:0140291">
    <property type="term" value="P:peptidyl-glutamate ADP-deribosylation"/>
    <property type="evidence" value="ECO:0007669"/>
    <property type="project" value="TreeGrafter"/>
</dbReference>
<dbReference type="SMART" id="SM00506">
    <property type="entry name" value="A1pp"/>
    <property type="match status" value="1"/>
</dbReference>
<dbReference type="InterPro" id="IPR050892">
    <property type="entry name" value="ADP-ribose_metab_enzymes"/>
</dbReference>
<sequence>MLHVVQGDLLESDCTVIAHQCNCFNTMGAGIAKQIKNKYPLAYVMDQQAPYSPMDRLGEVTFAFYDSPPLLIFNLYGQYSYGKGRHTDYNALSNSISKMMRTIQSMPEHVRQEFPFVKVGVPYGLGSGLAGGYWNKVKLILDYYSEEFKIDIFAYKL</sequence>